<dbReference type="GO" id="GO:0038023">
    <property type="term" value="F:signaling receptor activity"/>
    <property type="evidence" value="ECO:0007669"/>
    <property type="project" value="InterPro"/>
</dbReference>
<dbReference type="SMART" id="SM00079">
    <property type="entry name" value="PBPe"/>
    <property type="match status" value="1"/>
</dbReference>
<evidence type="ECO:0000256" key="16">
    <source>
        <dbReference type="PIRSR" id="PIRSR601508-1"/>
    </source>
</evidence>
<evidence type="ECO:0000313" key="22">
    <source>
        <dbReference type="EnsemblMetazoa" id="XP_024081820.1"/>
    </source>
</evidence>
<dbReference type="OrthoDB" id="5984008at2759"/>
<dbReference type="PRINTS" id="PR00177">
    <property type="entry name" value="NMDARECEPTOR"/>
</dbReference>
<feature type="binding site" evidence="16">
    <location>
        <position position="623"/>
    </location>
    <ligand>
        <name>L-glutamate</name>
        <dbReference type="ChEBI" id="CHEBI:29985"/>
    </ligand>
</feature>
<feature type="binding site" evidence="16">
    <location>
        <position position="672"/>
    </location>
    <ligand>
        <name>L-glutamate</name>
        <dbReference type="ChEBI" id="CHEBI:29985"/>
    </ligand>
</feature>
<evidence type="ECO:0000256" key="6">
    <source>
        <dbReference type="ARBA" id="ARBA00022989"/>
    </source>
</evidence>
<evidence type="ECO:0000313" key="23">
    <source>
        <dbReference type="Proteomes" id="UP000494040"/>
    </source>
</evidence>
<dbReference type="FunFam" id="3.40.190.10:FF:000167">
    <property type="entry name" value="Eye-enriched kainate receptor, isoform B"/>
    <property type="match status" value="1"/>
</dbReference>
<feature type="binding site" evidence="16">
    <location>
        <position position="437"/>
    </location>
    <ligand>
        <name>L-glutamate</name>
        <dbReference type="ChEBI" id="CHEBI:29985"/>
    </ligand>
</feature>
<keyword evidence="12" id="KW-0628">Postsynaptic cell membrane</keyword>
<dbReference type="Gene3D" id="3.40.50.2300">
    <property type="match status" value="2"/>
</dbReference>
<dbReference type="KEGG" id="clec:106674284"/>
<keyword evidence="14" id="KW-0407">Ion channel</keyword>
<comment type="subcellular location">
    <subcellularLocation>
        <location evidence="15">Postsynaptic cell membrane</location>
        <topology evidence="15">Multi-pass membrane protein</topology>
    </subcellularLocation>
</comment>
<dbReference type="InterPro" id="IPR001320">
    <property type="entry name" value="Iontro_rcpt_C"/>
</dbReference>
<comment type="similarity">
    <text evidence="1">Belongs to the glutamate-gated ion channel (TC 1.A.10.1) family.</text>
</comment>
<keyword evidence="4 19" id="KW-0812">Transmembrane</keyword>
<dbReference type="EnsemblMetazoa" id="XM_024226052.1">
    <property type="protein sequence ID" value="XP_024081820.1"/>
    <property type="gene ID" value="LOC106674284"/>
</dbReference>
<reference evidence="22" key="1">
    <citation type="submission" date="2022-01" db="UniProtKB">
        <authorList>
            <consortium name="EnsemblMetazoa"/>
        </authorList>
    </citation>
    <scope>IDENTIFICATION</scope>
</reference>
<dbReference type="PANTHER" id="PTHR18966">
    <property type="entry name" value="IONOTROPIC GLUTAMATE RECEPTOR"/>
    <property type="match status" value="1"/>
</dbReference>
<dbReference type="FunFam" id="1.10.287.70:FF:000010">
    <property type="entry name" value="Putative glutamate receptor ionotropic kainate 1"/>
    <property type="match status" value="1"/>
</dbReference>
<dbReference type="Gene3D" id="3.40.190.10">
    <property type="entry name" value="Periplasmic binding protein-like II"/>
    <property type="match status" value="2"/>
</dbReference>
<organism evidence="22 23">
    <name type="scientific">Cimex lectularius</name>
    <name type="common">Bed bug</name>
    <name type="synonym">Acanthia lectularia</name>
    <dbReference type="NCBI Taxonomy" id="79782"/>
    <lineage>
        <taxon>Eukaryota</taxon>
        <taxon>Metazoa</taxon>
        <taxon>Ecdysozoa</taxon>
        <taxon>Arthropoda</taxon>
        <taxon>Hexapoda</taxon>
        <taxon>Insecta</taxon>
        <taxon>Pterygota</taxon>
        <taxon>Neoptera</taxon>
        <taxon>Paraneoptera</taxon>
        <taxon>Hemiptera</taxon>
        <taxon>Heteroptera</taxon>
        <taxon>Panheteroptera</taxon>
        <taxon>Cimicomorpha</taxon>
        <taxon>Cimicidae</taxon>
        <taxon>Cimex</taxon>
    </lineage>
</organism>
<feature type="transmembrane region" description="Helical" evidence="19">
    <location>
        <begin position="482"/>
        <end position="501"/>
    </location>
</feature>
<keyword evidence="13" id="KW-1071">Ligand-gated ion channel</keyword>
<dbReference type="RefSeq" id="XP_024081820.1">
    <property type="nucleotide sequence ID" value="XM_024226052.1"/>
</dbReference>
<evidence type="ECO:0000256" key="4">
    <source>
        <dbReference type="ARBA" id="ARBA00022692"/>
    </source>
</evidence>
<feature type="domain" description="Ionotropic glutamate receptor C-terminal" evidence="20">
    <location>
        <begin position="353"/>
        <end position="735"/>
    </location>
</feature>
<feature type="binding site" evidence="16">
    <location>
        <position position="442"/>
    </location>
    <ligand>
        <name>L-glutamate</name>
        <dbReference type="ChEBI" id="CHEBI:29985"/>
    </ligand>
</feature>
<keyword evidence="10" id="KW-0675">Receptor</keyword>
<keyword evidence="11" id="KW-0325">Glycoprotein</keyword>
<dbReference type="GeneID" id="106674284"/>
<proteinExistence type="inferred from homology"/>
<feature type="transmembrane region" description="Helical" evidence="19">
    <location>
        <begin position="573"/>
        <end position="595"/>
    </location>
</feature>
<evidence type="ECO:0000256" key="12">
    <source>
        <dbReference type="ARBA" id="ARBA00023257"/>
    </source>
</evidence>
<evidence type="ECO:0000256" key="19">
    <source>
        <dbReference type="SAM" id="Phobius"/>
    </source>
</evidence>
<evidence type="ECO:0000256" key="10">
    <source>
        <dbReference type="ARBA" id="ARBA00023170"/>
    </source>
</evidence>
<dbReference type="SUPFAM" id="SSF53822">
    <property type="entry name" value="Periplasmic binding protein-like I"/>
    <property type="match status" value="1"/>
</dbReference>
<dbReference type="InterPro" id="IPR001508">
    <property type="entry name" value="Iono_Glu_rcpt_met"/>
</dbReference>
<dbReference type="Gene3D" id="1.10.287.70">
    <property type="match status" value="1"/>
</dbReference>
<feature type="binding site" evidence="16">
    <location>
        <position position="624"/>
    </location>
    <ligand>
        <name>L-glutamate</name>
        <dbReference type="ChEBI" id="CHEBI:29985"/>
    </ligand>
</feature>
<feature type="disulfide bond" evidence="18">
    <location>
        <begin position="684"/>
        <end position="740"/>
    </location>
</feature>
<evidence type="ECO:0000256" key="14">
    <source>
        <dbReference type="ARBA" id="ARBA00023303"/>
    </source>
</evidence>
<name>A0A8I6TM00_CIMLE</name>
<feature type="disulfide bond" evidence="18">
    <location>
        <begin position="20"/>
        <end position="274"/>
    </location>
</feature>
<keyword evidence="2" id="KW-0813">Transport</keyword>
<evidence type="ECO:0000256" key="8">
    <source>
        <dbReference type="ARBA" id="ARBA00023065"/>
    </source>
</evidence>
<dbReference type="Proteomes" id="UP000494040">
    <property type="component" value="Unassembled WGS sequence"/>
</dbReference>
<keyword evidence="18" id="KW-1015">Disulfide bond</keyword>
<dbReference type="GO" id="GO:0045211">
    <property type="term" value="C:postsynaptic membrane"/>
    <property type="evidence" value="ECO:0007669"/>
    <property type="project" value="UniProtKB-SubCell"/>
</dbReference>
<evidence type="ECO:0000256" key="15">
    <source>
        <dbReference type="ARBA" id="ARBA00034104"/>
    </source>
</evidence>
<feature type="domain" description="Ionotropic glutamate receptor L-glutamate and glycine-binding" evidence="21">
    <location>
        <begin position="363"/>
        <end position="426"/>
    </location>
</feature>
<dbReference type="InterPro" id="IPR019594">
    <property type="entry name" value="Glu/Gly-bd"/>
</dbReference>
<dbReference type="FunFam" id="3.40.190.10:FF:000117">
    <property type="entry name" value="Glutamate receptor, ionotropic kainate"/>
    <property type="match status" value="1"/>
</dbReference>
<dbReference type="Pfam" id="PF01094">
    <property type="entry name" value="ANF_receptor"/>
    <property type="match status" value="1"/>
</dbReference>
<evidence type="ECO:0000256" key="3">
    <source>
        <dbReference type="ARBA" id="ARBA00022475"/>
    </source>
</evidence>
<accession>A0A8I6TM00</accession>
<dbReference type="OMA" id="ENYHYIF"/>
<keyword evidence="5" id="KW-0732">Signal</keyword>
<protein>
    <submittedName>
        <fullName evidence="22">Uncharacterized protein</fullName>
    </submittedName>
</protein>
<dbReference type="SUPFAM" id="SSF53850">
    <property type="entry name" value="Periplasmic binding protein-like II"/>
    <property type="match status" value="1"/>
</dbReference>
<dbReference type="CDD" id="cd13714">
    <property type="entry name" value="PBP2_iGluR_Kainate"/>
    <property type="match status" value="1"/>
</dbReference>
<dbReference type="Pfam" id="PF00060">
    <property type="entry name" value="Lig_chan"/>
    <property type="match status" value="1"/>
</dbReference>
<evidence type="ECO:0000256" key="9">
    <source>
        <dbReference type="ARBA" id="ARBA00023136"/>
    </source>
</evidence>
<keyword evidence="3" id="KW-1003">Cell membrane</keyword>
<dbReference type="InterPro" id="IPR001828">
    <property type="entry name" value="ANF_lig-bd_rcpt"/>
</dbReference>
<keyword evidence="9 19" id="KW-0472">Membrane</keyword>
<dbReference type="InterPro" id="IPR015683">
    <property type="entry name" value="Ionotropic_Glu_rcpt"/>
</dbReference>
<evidence type="ECO:0000259" key="20">
    <source>
        <dbReference type="SMART" id="SM00079"/>
    </source>
</evidence>
<keyword evidence="8" id="KW-0406">Ion transport</keyword>
<feature type="site" description="Crucial to convey clamshell closure to channel opening" evidence="17">
    <location>
        <position position="602"/>
    </location>
</feature>
<evidence type="ECO:0000256" key="11">
    <source>
        <dbReference type="ARBA" id="ARBA00023180"/>
    </source>
</evidence>
<dbReference type="Pfam" id="PF10613">
    <property type="entry name" value="Lig_chan-Glu_bd"/>
    <property type="match status" value="1"/>
</dbReference>
<dbReference type="FunFam" id="3.40.190.10:FF:000060">
    <property type="entry name" value="Glutamate receptor ionotropic, kainate 1"/>
    <property type="match status" value="1"/>
</dbReference>
<evidence type="ECO:0000256" key="5">
    <source>
        <dbReference type="ARBA" id="ARBA00022729"/>
    </source>
</evidence>
<dbReference type="AlphaFoldDB" id="A0A8I6TM00"/>
<evidence type="ECO:0000256" key="1">
    <source>
        <dbReference type="ARBA" id="ARBA00008685"/>
    </source>
</evidence>
<evidence type="ECO:0000259" key="21">
    <source>
        <dbReference type="SMART" id="SM00918"/>
    </source>
</evidence>
<feature type="site" description="Interaction with the cone snail toxin Con-ikot-ikot" evidence="17">
    <location>
        <position position="629"/>
    </location>
</feature>
<keyword evidence="6 19" id="KW-1133">Transmembrane helix</keyword>
<evidence type="ECO:0000256" key="17">
    <source>
        <dbReference type="PIRSR" id="PIRSR601508-2"/>
    </source>
</evidence>
<dbReference type="GO" id="GO:0015276">
    <property type="term" value="F:ligand-gated monoatomic ion channel activity"/>
    <property type="evidence" value="ECO:0007669"/>
    <property type="project" value="InterPro"/>
</dbReference>
<keyword evidence="23" id="KW-1185">Reference proteome</keyword>
<evidence type="ECO:0000256" key="18">
    <source>
        <dbReference type="PIRSR" id="PIRSR601508-3"/>
    </source>
</evidence>
<evidence type="ECO:0000256" key="7">
    <source>
        <dbReference type="ARBA" id="ARBA00023018"/>
    </source>
</evidence>
<dbReference type="InterPro" id="IPR028082">
    <property type="entry name" value="Peripla_BP_I"/>
</dbReference>
<evidence type="ECO:0000256" key="13">
    <source>
        <dbReference type="ARBA" id="ARBA00023286"/>
    </source>
</evidence>
<dbReference type="CDD" id="cd06382">
    <property type="entry name" value="PBP1_iGluR_Kainate"/>
    <property type="match status" value="1"/>
</dbReference>
<keyword evidence="7" id="KW-0770">Synapse</keyword>
<feature type="transmembrane region" description="Helical" evidence="19">
    <location>
        <begin position="759"/>
        <end position="783"/>
    </location>
</feature>
<evidence type="ECO:0000256" key="2">
    <source>
        <dbReference type="ARBA" id="ARBA00022448"/>
    </source>
</evidence>
<dbReference type="SMART" id="SM00918">
    <property type="entry name" value="Lig_chan-Glu_bd"/>
    <property type="match status" value="1"/>
</dbReference>
<sequence>MYDIQYVPRDDSFRTTKKACSQVEVGLQGMFGPWEPSLGAHVQSLCEALDLPHMEARLDLDHGHKEFSINLHPSQVHLNAAVKDLITFLNWTRVAIVYEEDYAKTISAKGLFKLQELVKAPPGSRTEMYIRQAHPGNYRHVLREIRQKEIFKLIVDTNPSNMNHFFRAILQLQMNDYRYHYMFTTFDIETFDLEDFKYNSVNMTAFRLVDVENPKVSDLLLQMERFQPIGHAILNKTGIIKAEPALVFDSVHVFAAGLASLESSHLLRPVNLSCDLEIPWPDGTSLYNYINAVTVNGLTGRIEFNEGRRTNFKLDLLKLKREQLRKVGEWSPTSGINITDNTAFYETTTPNITLIVMTREERPYVMVREGNSTGNARFEGFCIDLLKSIASRVGFQYAIRLVPDHMYGVYDPVTKQWNGIVRELIEKRADLAVASMTINYARESVIDFTKPFMNLGIGILFKTSERMPNRMFSFLNPLAVEIWIWMGAAYILVSLTIWLVARFSPREWTKPACPCSRELQDEQESHHILISFDSVLQNDFTLGNAFWFTIGSLMQQGSDLNPKATSTRIVGGIWWFFTLIIISSYTANLAAFLTVERMITPIESAADLSEQTDIAYGTLEGGSTMTFFRDSKIGIYQKMWRYMESKKPSVFVPSYEDGIKKVLEGNYAFLMESTMLDYAVQRDCNLTQIGGLLDSKGYGIATPKGSPWRDKISLAILELQEKGVIQMLYDKWWKNTGDVCNRDDKNKESKANALGVENIGGVFVVLLCGLALAIVVAILEFCWNSKKNAQTDRQSLCSEMAEELRFAIRCHGSRQRPALKRNCTRCSPGTTYVPSALEIQHINGETGILPMIEMKKSSLGYDPDT</sequence>